<dbReference type="Proteomes" id="UP001162135">
    <property type="component" value="Unassembled WGS sequence"/>
</dbReference>
<evidence type="ECO:0000313" key="8">
    <source>
        <dbReference type="Proteomes" id="UP001162135"/>
    </source>
</evidence>
<proteinExistence type="predicted"/>
<evidence type="ECO:0000256" key="2">
    <source>
        <dbReference type="ARBA" id="ARBA00022475"/>
    </source>
</evidence>
<feature type="transmembrane region" description="Helical" evidence="6">
    <location>
        <begin position="72"/>
        <end position="89"/>
    </location>
</feature>
<protein>
    <submittedName>
        <fullName evidence="7">Lysine transporter LysE</fullName>
    </submittedName>
</protein>
<dbReference type="RefSeq" id="WP_110715637.1">
    <property type="nucleotide sequence ID" value="NZ_PGFS01000001.1"/>
</dbReference>
<evidence type="ECO:0000313" key="7">
    <source>
        <dbReference type="EMBL" id="MDH4571794.1"/>
    </source>
</evidence>
<comment type="subcellular location">
    <subcellularLocation>
        <location evidence="1">Cell membrane</location>
        <topology evidence="1">Multi-pass membrane protein</topology>
    </subcellularLocation>
</comment>
<reference evidence="7" key="2">
    <citation type="submission" date="2017-11" db="EMBL/GenBank/DDBJ databases">
        <authorList>
            <person name="Das S.K."/>
        </authorList>
    </citation>
    <scope>NUCLEOTIDE SEQUENCE</scope>
    <source>
        <strain evidence="7">S4-41</strain>
    </source>
</reference>
<name>A0ABT6I287_9GAMM</name>
<evidence type="ECO:0000256" key="3">
    <source>
        <dbReference type="ARBA" id="ARBA00022692"/>
    </source>
</evidence>
<reference evidence="7" key="1">
    <citation type="journal article" date="2015" name="Antonie Van Leeuwenhoek">
        <title>Comparative 16S rRNA signatures and multilocus sequence analysis for the genus Salinicola and description of Salinicola acroporae sp. nov., isolated from coral Acropora digitifera.</title>
        <authorList>
            <person name="Lepcha R.T."/>
            <person name="Poddar A."/>
            <person name="Schumann P."/>
            <person name="Das S.K."/>
        </authorList>
    </citation>
    <scope>NUCLEOTIDE SEQUENCE</scope>
    <source>
        <strain evidence="7">S4-41</strain>
    </source>
</reference>
<keyword evidence="2" id="KW-1003">Cell membrane</keyword>
<evidence type="ECO:0000256" key="1">
    <source>
        <dbReference type="ARBA" id="ARBA00004651"/>
    </source>
</evidence>
<keyword evidence="4 6" id="KW-1133">Transmembrane helix</keyword>
<feature type="transmembrane region" description="Helical" evidence="6">
    <location>
        <begin position="181"/>
        <end position="199"/>
    </location>
</feature>
<dbReference type="PANTHER" id="PTHR30086">
    <property type="entry name" value="ARGININE EXPORTER PROTEIN ARGO"/>
    <property type="match status" value="1"/>
</dbReference>
<dbReference type="EMBL" id="PGFS01000001">
    <property type="protein sequence ID" value="MDH4571794.1"/>
    <property type="molecule type" value="Genomic_DNA"/>
</dbReference>
<dbReference type="Pfam" id="PF01810">
    <property type="entry name" value="LysE"/>
    <property type="match status" value="1"/>
</dbReference>
<sequence length="202" mass="21434">MSAWLPFTLFAFVASITPGPTNLLILAQGSRRGWKSALPAVFGASVAAAAIVLAVGLGLSQALLAYPLVRRLMAAIGVAWLSWLAWRLFRSPPPEVEAGNEISVAPAFGARQAAGLQLVNPKTWMMALSVVGVFADPASRALDIGLLALTFGVVALPCLALWGLVGSGVATLFRHPHQWQWFNRALAVLLLTVAWWSLLVTG</sequence>
<evidence type="ECO:0000256" key="4">
    <source>
        <dbReference type="ARBA" id="ARBA00022989"/>
    </source>
</evidence>
<gene>
    <name evidence="7" type="ORF">CUR86_04490</name>
</gene>
<keyword evidence="8" id="KW-1185">Reference proteome</keyword>
<comment type="caution">
    <text evidence="7">The sequence shown here is derived from an EMBL/GenBank/DDBJ whole genome shotgun (WGS) entry which is preliminary data.</text>
</comment>
<dbReference type="InterPro" id="IPR001123">
    <property type="entry name" value="LeuE-type"/>
</dbReference>
<feature type="transmembrane region" description="Helical" evidence="6">
    <location>
        <begin position="144"/>
        <end position="169"/>
    </location>
</feature>
<dbReference type="PANTHER" id="PTHR30086:SF20">
    <property type="entry name" value="ARGININE EXPORTER PROTEIN ARGO-RELATED"/>
    <property type="match status" value="1"/>
</dbReference>
<keyword evidence="3 6" id="KW-0812">Transmembrane</keyword>
<feature type="transmembrane region" description="Helical" evidence="6">
    <location>
        <begin position="39"/>
        <end position="60"/>
    </location>
</feature>
<accession>A0ABT6I287</accession>
<keyword evidence="5 6" id="KW-0472">Membrane</keyword>
<evidence type="ECO:0000256" key="6">
    <source>
        <dbReference type="SAM" id="Phobius"/>
    </source>
</evidence>
<organism evidence="7 8">
    <name type="scientific">Salinicola acroporae</name>
    <dbReference type="NCBI Taxonomy" id="1541440"/>
    <lineage>
        <taxon>Bacteria</taxon>
        <taxon>Pseudomonadati</taxon>
        <taxon>Pseudomonadota</taxon>
        <taxon>Gammaproteobacteria</taxon>
        <taxon>Oceanospirillales</taxon>
        <taxon>Halomonadaceae</taxon>
        <taxon>Salinicola</taxon>
    </lineage>
</organism>
<evidence type="ECO:0000256" key="5">
    <source>
        <dbReference type="ARBA" id="ARBA00023136"/>
    </source>
</evidence>